<dbReference type="InterPro" id="IPR017850">
    <property type="entry name" value="Alkaline_phosphatase_core_sf"/>
</dbReference>
<evidence type="ECO:0000313" key="2">
    <source>
        <dbReference type="Proteomes" id="UP000325243"/>
    </source>
</evidence>
<dbReference type="RefSeq" id="WP_148735040.1">
    <property type="nucleotide sequence ID" value="NZ_VSSB01000002.1"/>
</dbReference>
<proteinExistence type="predicted"/>
<keyword evidence="2" id="KW-1185">Reference proteome</keyword>
<gene>
    <name evidence="1" type="ORF">FYC51_17550</name>
</gene>
<name>A0A5S4UV91_9MICO</name>
<dbReference type="PANTHER" id="PTHR10151:SF120">
    <property type="entry name" value="BIS(5'-ADENOSYL)-TRIPHOSPHATASE"/>
    <property type="match status" value="1"/>
</dbReference>
<dbReference type="Pfam" id="PF01663">
    <property type="entry name" value="Phosphodiest"/>
    <property type="match status" value="1"/>
</dbReference>
<dbReference type="AlphaFoldDB" id="A0A5S4UV91"/>
<organism evidence="1 2">
    <name type="scientific">Agromyces mariniharenae</name>
    <dbReference type="NCBI Taxonomy" id="2604423"/>
    <lineage>
        <taxon>Bacteria</taxon>
        <taxon>Bacillati</taxon>
        <taxon>Actinomycetota</taxon>
        <taxon>Actinomycetes</taxon>
        <taxon>Micrococcales</taxon>
        <taxon>Microbacteriaceae</taxon>
        <taxon>Agromyces</taxon>
    </lineage>
</organism>
<protein>
    <submittedName>
        <fullName evidence="1">Alkaline phosphatase family protein</fullName>
    </submittedName>
</protein>
<sequence length="383" mass="41067">MPAMLPVPAVTAPRLAGVLASSLASLQGVQNGFGLPAASGAVVVLVDGLGAGNLQARAGHARFLSSRMTRRDVIRTVLPSTTAAALASFTTGRMPGEHGLVGYRVLDAAHDRLVNQLNGWDAAMVPETWQRSETLFESAAADGVPTFAIGAARYADSGYTRAVLRGAEFRAAASVPDRFAMAQSVLEQHSGALVYLYVPELDQAAHAHGWESDRWLGLLEQLDAEVAAFERRMPRGTGLLVTADHGVVDVPAQKHVFVDARPDLVDGIRHVGGEPRFLSLYAEPELDEAARARLVEGWRAAEGHRAWVLGRDEAIESGLYGPTVDEEVLSRIGDVLIAARSGIAYYDRREPNRQAELMVGQHGSLTDEETRVPLIRAGAYARA</sequence>
<evidence type="ECO:0000313" key="1">
    <source>
        <dbReference type="EMBL" id="TYL50944.1"/>
    </source>
</evidence>
<dbReference type="Gene3D" id="3.40.720.10">
    <property type="entry name" value="Alkaline Phosphatase, subunit A"/>
    <property type="match status" value="1"/>
</dbReference>
<dbReference type="EMBL" id="VSSB01000002">
    <property type="protein sequence ID" value="TYL50944.1"/>
    <property type="molecule type" value="Genomic_DNA"/>
</dbReference>
<dbReference type="Proteomes" id="UP000325243">
    <property type="component" value="Unassembled WGS sequence"/>
</dbReference>
<dbReference type="SUPFAM" id="SSF53649">
    <property type="entry name" value="Alkaline phosphatase-like"/>
    <property type="match status" value="1"/>
</dbReference>
<comment type="caution">
    <text evidence="1">The sequence shown here is derived from an EMBL/GenBank/DDBJ whole genome shotgun (WGS) entry which is preliminary data.</text>
</comment>
<reference evidence="1 2" key="1">
    <citation type="submission" date="2019-08" db="EMBL/GenBank/DDBJ databases">
        <authorList>
            <person name="Hu J."/>
        </authorList>
    </citation>
    <scope>NUCLEOTIDE SEQUENCE [LARGE SCALE GENOMIC DNA]</scope>
    <source>
        <strain evidence="1 2">NEAU-184</strain>
    </source>
</reference>
<dbReference type="InterPro" id="IPR002591">
    <property type="entry name" value="Phosphodiest/P_Trfase"/>
</dbReference>
<accession>A0A5S4UV91</accession>
<dbReference type="PANTHER" id="PTHR10151">
    <property type="entry name" value="ECTONUCLEOTIDE PYROPHOSPHATASE/PHOSPHODIESTERASE"/>
    <property type="match status" value="1"/>
</dbReference>
<dbReference type="GO" id="GO:0016787">
    <property type="term" value="F:hydrolase activity"/>
    <property type="evidence" value="ECO:0007669"/>
    <property type="project" value="UniProtKB-ARBA"/>
</dbReference>